<reference evidence="2" key="1">
    <citation type="submission" date="2016-10" db="EMBL/GenBank/DDBJ databases">
        <authorList>
            <person name="Varghese N."/>
            <person name="Submissions S."/>
        </authorList>
    </citation>
    <scope>NUCLEOTIDE SEQUENCE [LARGE SCALE GENOMIC DNA]</scope>
    <source>
        <strain evidence="2">GAS369</strain>
    </source>
</reference>
<sequence>MSESPDFRKWAARVARQADKERDASEAHRLMSIAEYWVRLADIEDWQRDSQAGDNATTH</sequence>
<dbReference type="EMBL" id="LT629750">
    <property type="protein sequence ID" value="SDR88422.1"/>
    <property type="molecule type" value="Genomic_DNA"/>
</dbReference>
<dbReference type="AlphaFoldDB" id="A0A1H1MP62"/>
<proteinExistence type="predicted"/>
<organism evidence="1 2">
    <name type="scientific">Bradyrhizobium canariense</name>
    <dbReference type="NCBI Taxonomy" id="255045"/>
    <lineage>
        <taxon>Bacteria</taxon>
        <taxon>Pseudomonadati</taxon>
        <taxon>Pseudomonadota</taxon>
        <taxon>Alphaproteobacteria</taxon>
        <taxon>Hyphomicrobiales</taxon>
        <taxon>Nitrobacteraceae</taxon>
        <taxon>Bradyrhizobium</taxon>
    </lineage>
</organism>
<evidence type="ECO:0000313" key="1">
    <source>
        <dbReference type="EMBL" id="SDR88422.1"/>
    </source>
</evidence>
<dbReference type="RefSeq" id="WP_100382723.1">
    <property type="nucleotide sequence ID" value="NZ_LT629750.1"/>
</dbReference>
<dbReference type="Proteomes" id="UP000243904">
    <property type="component" value="Chromosome I"/>
</dbReference>
<name>A0A1H1MP62_9BRAD</name>
<keyword evidence="2" id="KW-1185">Reference proteome</keyword>
<evidence type="ECO:0000313" key="2">
    <source>
        <dbReference type="Proteomes" id="UP000243904"/>
    </source>
</evidence>
<gene>
    <name evidence="1" type="ORF">SAMN05444158_0300</name>
</gene>
<accession>A0A1H1MP62</accession>
<protein>
    <submittedName>
        <fullName evidence="1">Uncharacterized protein</fullName>
    </submittedName>
</protein>